<name>A0A5P1FH73_ASPOF</name>
<dbReference type="PANTHER" id="PTHR46266:SF4">
    <property type="entry name" value="TRANSCRIPTION FACTOR TT8"/>
    <property type="match status" value="1"/>
</dbReference>
<evidence type="ECO:0000256" key="2">
    <source>
        <dbReference type="ARBA" id="ARBA00023159"/>
    </source>
</evidence>
<dbReference type="AlphaFoldDB" id="A0A5P1FH73"/>
<dbReference type="PANTHER" id="PTHR46266">
    <property type="entry name" value="TRANSCRIPTION FACTOR TT8"/>
    <property type="match status" value="1"/>
</dbReference>
<dbReference type="Pfam" id="PF14215">
    <property type="entry name" value="bHLH-MYC_N"/>
    <property type="match status" value="1"/>
</dbReference>
<protein>
    <recommendedName>
        <fullName evidence="4">Transcription factor MYC/MYB N-terminal domain-containing protein</fullName>
    </recommendedName>
</protein>
<keyword evidence="6" id="KW-1185">Reference proteome</keyword>
<accession>A0A5P1FH73</accession>
<dbReference type="InterPro" id="IPR025610">
    <property type="entry name" value="MYC/MYB_N"/>
</dbReference>
<organism evidence="5 6">
    <name type="scientific">Asparagus officinalis</name>
    <name type="common">Garden asparagus</name>
    <dbReference type="NCBI Taxonomy" id="4686"/>
    <lineage>
        <taxon>Eukaryota</taxon>
        <taxon>Viridiplantae</taxon>
        <taxon>Streptophyta</taxon>
        <taxon>Embryophyta</taxon>
        <taxon>Tracheophyta</taxon>
        <taxon>Spermatophyta</taxon>
        <taxon>Magnoliopsida</taxon>
        <taxon>Liliopsida</taxon>
        <taxon>Asparagales</taxon>
        <taxon>Asparagaceae</taxon>
        <taxon>Asparagoideae</taxon>
        <taxon>Asparagus</taxon>
    </lineage>
</organism>
<evidence type="ECO:0000313" key="6">
    <source>
        <dbReference type="Proteomes" id="UP000243459"/>
    </source>
</evidence>
<evidence type="ECO:0000256" key="3">
    <source>
        <dbReference type="ARBA" id="ARBA00023163"/>
    </source>
</evidence>
<keyword evidence="1" id="KW-0805">Transcription regulation</keyword>
<feature type="domain" description="Transcription factor MYC/MYB N-terminal" evidence="4">
    <location>
        <begin position="13"/>
        <end position="79"/>
    </location>
</feature>
<sequence length="95" mass="10440">MNDIARSISSTGLQQMLQLAVQSVQWTYSIFWRLCPRQGILVWGDGYYNGVIKTRKTGTEEAVPAEKPELSATLRALSTGEANQQAAQAMHCPVA</sequence>
<gene>
    <name evidence="5" type="ORF">A4U43_C03F31920</name>
</gene>
<dbReference type="Gramene" id="ONK76767">
    <property type="protein sequence ID" value="ONK76767"/>
    <property type="gene ID" value="A4U43_C03F31920"/>
</dbReference>
<keyword evidence="3" id="KW-0804">Transcription</keyword>
<evidence type="ECO:0000256" key="1">
    <source>
        <dbReference type="ARBA" id="ARBA00023015"/>
    </source>
</evidence>
<proteinExistence type="predicted"/>
<dbReference type="Proteomes" id="UP000243459">
    <property type="component" value="Chromosome 3"/>
</dbReference>
<keyword evidence="2" id="KW-0010">Activator</keyword>
<dbReference type="EMBL" id="CM007383">
    <property type="protein sequence ID" value="ONK76767.1"/>
    <property type="molecule type" value="Genomic_DNA"/>
</dbReference>
<evidence type="ECO:0000259" key="4">
    <source>
        <dbReference type="Pfam" id="PF14215"/>
    </source>
</evidence>
<evidence type="ECO:0000313" key="5">
    <source>
        <dbReference type="EMBL" id="ONK76767.1"/>
    </source>
</evidence>
<reference evidence="6" key="1">
    <citation type="journal article" date="2017" name="Nat. Commun.">
        <title>The asparagus genome sheds light on the origin and evolution of a young Y chromosome.</title>
        <authorList>
            <person name="Harkess A."/>
            <person name="Zhou J."/>
            <person name="Xu C."/>
            <person name="Bowers J.E."/>
            <person name="Van der Hulst R."/>
            <person name="Ayyampalayam S."/>
            <person name="Mercati F."/>
            <person name="Riccardi P."/>
            <person name="McKain M.R."/>
            <person name="Kakrana A."/>
            <person name="Tang H."/>
            <person name="Ray J."/>
            <person name="Groenendijk J."/>
            <person name="Arikit S."/>
            <person name="Mathioni S.M."/>
            <person name="Nakano M."/>
            <person name="Shan H."/>
            <person name="Telgmann-Rauber A."/>
            <person name="Kanno A."/>
            <person name="Yue Z."/>
            <person name="Chen H."/>
            <person name="Li W."/>
            <person name="Chen Y."/>
            <person name="Xu X."/>
            <person name="Zhang Y."/>
            <person name="Luo S."/>
            <person name="Chen H."/>
            <person name="Gao J."/>
            <person name="Mao Z."/>
            <person name="Pires J.C."/>
            <person name="Luo M."/>
            <person name="Kudrna D."/>
            <person name="Wing R.A."/>
            <person name="Meyers B.C."/>
            <person name="Yi K."/>
            <person name="Kong H."/>
            <person name="Lavrijsen P."/>
            <person name="Sunseri F."/>
            <person name="Falavigna A."/>
            <person name="Ye Y."/>
            <person name="Leebens-Mack J.H."/>
            <person name="Chen G."/>
        </authorList>
    </citation>
    <scope>NUCLEOTIDE SEQUENCE [LARGE SCALE GENOMIC DNA]</scope>
    <source>
        <strain evidence="6">cv. DH0086</strain>
    </source>
</reference>